<reference evidence="6 7" key="1">
    <citation type="submission" date="2016-03" db="EMBL/GenBank/DDBJ databases">
        <title>Whole genome sequencing of Grifola frondosa 9006-11.</title>
        <authorList>
            <person name="Min B."/>
            <person name="Park H."/>
            <person name="Kim J.-G."/>
            <person name="Cho H."/>
            <person name="Oh Y.-L."/>
            <person name="Kong W.-S."/>
            <person name="Choi I.-G."/>
        </authorList>
    </citation>
    <scope>NUCLEOTIDE SEQUENCE [LARGE SCALE GENOMIC DNA]</scope>
    <source>
        <strain evidence="6 7">9006-11</strain>
    </source>
</reference>
<organism evidence="6 7">
    <name type="scientific">Grifola frondosa</name>
    <name type="common">Maitake</name>
    <name type="synonym">Polyporus frondosus</name>
    <dbReference type="NCBI Taxonomy" id="5627"/>
    <lineage>
        <taxon>Eukaryota</taxon>
        <taxon>Fungi</taxon>
        <taxon>Dikarya</taxon>
        <taxon>Basidiomycota</taxon>
        <taxon>Agaricomycotina</taxon>
        <taxon>Agaricomycetes</taxon>
        <taxon>Polyporales</taxon>
        <taxon>Grifolaceae</taxon>
        <taxon>Grifola</taxon>
    </lineage>
</organism>
<dbReference type="SUPFAM" id="SSF52540">
    <property type="entry name" value="P-loop containing nucleoside triphosphate hydrolases"/>
    <property type="match status" value="1"/>
</dbReference>
<evidence type="ECO:0000313" key="7">
    <source>
        <dbReference type="Proteomes" id="UP000092993"/>
    </source>
</evidence>
<dbReference type="PRINTS" id="PR00318">
    <property type="entry name" value="GPROTEINA"/>
</dbReference>
<dbReference type="GO" id="GO:0001664">
    <property type="term" value="F:G protein-coupled receptor binding"/>
    <property type="evidence" value="ECO:0007669"/>
    <property type="project" value="TreeGrafter"/>
</dbReference>
<dbReference type="PANTHER" id="PTHR10218">
    <property type="entry name" value="GTP-BINDING PROTEIN ALPHA SUBUNIT"/>
    <property type="match status" value="1"/>
</dbReference>
<dbReference type="GO" id="GO:0046872">
    <property type="term" value="F:metal ion binding"/>
    <property type="evidence" value="ECO:0007669"/>
    <property type="project" value="UniProtKB-KW"/>
</dbReference>
<accession>A0A1C7MCW2</accession>
<dbReference type="Proteomes" id="UP000092993">
    <property type="component" value="Unassembled WGS sequence"/>
</dbReference>
<dbReference type="InterPro" id="IPR001019">
    <property type="entry name" value="Gprotein_alpha_su"/>
</dbReference>
<dbReference type="STRING" id="5627.A0A1C7MCW2"/>
<evidence type="ECO:0000256" key="4">
    <source>
        <dbReference type="ARBA" id="ARBA00023224"/>
    </source>
</evidence>
<dbReference type="GO" id="GO:0003924">
    <property type="term" value="F:GTPase activity"/>
    <property type="evidence" value="ECO:0007669"/>
    <property type="project" value="InterPro"/>
</dbReference>
<dbReference type="GO" id="GO:0005737">
    <property type="term" value="C:cytoplasm"/>
    <property type="evidence" value="ECO:0007669"/>
    <property type="project" value="TreeGrafter"/>
</dbReference>
<dbReference type="PANTHER" id="PTHR10218:SF360">
    <property type="entry name" value="GUANINE NUCLEOTIDE-BINDING PROTEIN SUBUNIT ALPHA HOMOLOG"/>
    <property type="match status" value="1"/>
</dbReference>
<protein>
    <submittedName>
        <fullName evidence="6">Guanine nucleotide-binding protein alpha-4 subunit</fullName>
    </submittedName>
</protein>
<keyword evidence="1" id="KW-0479">Metal-binding</keyword>
<dbReference type="GO" id="GO:0005525">
    <property type="term" value="F:GTP binding"/>
    <property type="evidence" value="ECO:0007669"/>
    <property type="project" value="UniProtKB-KW"/>
</dbReference>
<dbReference type="FunFam" id="3.40.50.300:FF:000692">
    <property type="entry name" value="Guanine nucleotide-binding protein subunit alpha"/>
    <property type="match status" value="1"/>
</dbReference>
<dbReference type="EMBL" id="LUGG01000005">
    <property type="protein sequence ID" value="OBZ74763.1"/>
    <property type="molecule type" value="Genomic_DNA"/>
</dbReference>
<evidence type="ECO:0000256" key="3">
    <source>
        <dbReference type="ARBA" id="ARBA00023134"/>
    </source>
</evidence>
<dbReference type="GO" id="GO:0005834">
    <property type="term" value="C:heterotrimeric G-protein complex"/>
    <property type="evidence" value="ECO:0007669"/>
    <property type="project" value="TreeGrafter"/>
</dbReference>
<dbReference type="AlphaFoldDB" id="A0A1C7MCW2"/>
<keyword evidence="3 5" id="KW-0342">GTP-binding</keyword>
<dbReference type="Pfam" id="PF00503">
    <property type="entry name" value="G-alpha"/>
    <property type="match status" value="1"/>
</dbReference>
<keyword evidence="4" id="KW-0807">Transducer</keyword>
<comment type="caution">
    <text evidence="6">The sequence shown here is derived from an EMBL/GenBank/DDBJ whole genome shotgun (WGS) entry which is preliminary data.</text>
</comment>
<feature type="binding site" evidence="5">
    <location>
        <begin position="66"/>
        <end position="69"/>
    </location>
    <ligand>
        <name>GTP</name>
        <dbReference type="ChEBI" id="CHEBI:37565"/>
    </ligand>
</feature>
<keyword evidence="7" id="KW-1185">Reference proteome</keyword>
<dbReference type="Gene3D" id="3.40.50.300">
    <property type="entry name" value="P-loop containing nucleotide triphosphate hydrolases"/>
    <property type="match status" value="1"/>
</dbReference>
<evidence type="ECO:0000256" key="5">
    <source>
        <dbReference type="PIRSR" id="PIRSR601019-1"/>
    </source>
</evidence>
<evidence type="ECO:0000313" key="6">
    <source>
        <dbReference type="EMBL" id="OBZ74763.1"/>
    </source>
</evidence>
<dbReference type="GO" id="GO:0031683">
    <property type="term" value="F:G-protein beta/gamma-subunit complex binding"/>
    <property type="evidence" value="ECO:0007669"/>
    <property type="project" value="InterPro"/>
</dbReference>
<name>A0A1C7MCW2_GRIFR</name>
<sequence>MTDLRSLWTSYFPDVGSIIYLAPINAFDQFLVEDLDANRLEDSVTLWREVVSNRLLANAQMVLFLNKCDLLKAKLDDGVRLCDYVKSYDGANEYESVLVLPTEVFGSVPDRSSELFIYPTSMTDTGTMRINLIANVQYSVLVENLKSLPLI</sequence>
<evidence type="ECO:0000256" key="2">
    <source>
        <dbReference type="ARBA" id="ARBA00022741"/>
    </source>
</evidence>
<proteinExistence type="predicted"/>
<keyword evidence="2 5" id="KW-0547">Nucleotide-binding</keyword>
<evidence type="ECO:0000256" key="1">
    <source>
        <dbReference type="ARBA" id="ARBA00022723"/>
    </source>
</evidence>
<dbReference type="PROSITE" id="PS51882">
    <property type="entry name" value="G_ALPHA"/>
    <property type="match status" value="1"/>
</dbReference>
<gene>
    <name evidence="6" type="primary">GPA4_6</name>
    <name evidence="6" type="ORF">A0H81_05694</name>
</gene>
<dbReference type="InterPro" id="IPR027417">
    <property type="entry name" value="P-loop_NTPase"/>
</dbReference>
<dbReference type="OrthoDB" id="5817230at2759"/>
<dbReference type="GO" id="GO:0007188">
    <property type="term" value="P:adenylate cyclase-modulating G protein-coupled receptor signaling pathway"/>
    <property type="evidence" value="ECO:0007669"/>
    <property type="project" value="TreeGrafter"/>
</dbReference>